<evidence type="ECO:0000256" key="1">
    <source>
        <dbReference type="ARBA" id="ARBA00004196"/>
    </source>
</evidence>
<evidence type="ECO:0000256" key="2">
    <source>
        <dbReference type="ARBA" id="ARBA00022729"/>
    </source>
</evidence>
<dbReference type="RefSeq" id="WP_006297485.1">
    <property type="nucleotide sequence ID" value="NZ_AEGR01000052.1"/>
</dbReference>
<organism evidence="5 6">
    <name type="scientific">Hylemonella gracilis ATCC 19624</name>
    <dbReference type="NCBI Taxonomy" id="887062"/>
    <lineage>
        <taxon>Bacteria</taxon>
        <taxon>Pseudomonadati</taxon>
        <taxon>Pseudomonadota</taxon>
        <taxon>Betaproteobacteria</taxon>
        <taxon>Burkholderiales</taxon>
        <taxon>Comamonadaceae</taxon>
        <taxon>Hylemonella</taxon>
    </lineage>
</organism>
<dbReference type="GO" id="GO:0030313">
    <property type="term" value="C:cell envelope"/>
    <property type="evidence" value="ECO:0007669"/>
    <property type="project" value="UniProtKB-SubCell"/>
</dbReference>
<reference evidence="5 6" key="1">
    <citation type="journal article" date="2011" name="EMBO J.">
        <title>Structural diversity of bacterial flagellar motors.</title>
        <authorList>
            <person name="Chen S."/>
            <person name="Beeby M."/>
            <person name="Murphy G.E."/>
            <person name="Leadbetter J.R."/>
            <person name="Hendrixson D.R."/>
            <person name="Briegel A."/>
            <person name="Li Z."/>
            <person name="Shi J."/>
            <person name="Tocheva E.I."/>
            <person name="Muller A."/>
            <person name="Dobro M.J."/>
            <person name="Jensen G.J."/>
        </authorList>
    </citation>
    <scope>NUCLEOTIDE SEQUENCE [LARGE SCALE GENOMIC DNA]</scope>
    <source>
        <strain evidence="5 6">ATCC 19624</strain>
    </source>
</reference>
<dbReference type="Pfam" id="PF09375">
    <property type="entry name" value="Peptidase_M75"/>
    <property type="match status" value="1"/>
</dbReference>
<evidence type="ECO:0000313" key="6">
    <source>
        <dbReference type="Proteomes" id="UP000016368"/>
    </source>
</evidence>
<evidence type="ECO:0000259" key="4">
    <source>
        <dbReference type="Pfam" id="PF09375"/>
    </source>
</evidence>
<feature type="domain" description="Imelysin-like" evidence="4">
    <location>
        <begin position="67"/>
        <end position="400"/>
    </location>
</feature>
<evidence type="ECO:0000256" key="3">
    <source>
        <dbReference type="SAM" id="SignalP"/>
    </source>
</evidence>
<dbReference type="OrthoDB" id="9764688at2"/>
<dbReference type="AlphaFoldDB" id="F3KSM1"/>
<gene>
    <name evidence="5" type="ORF">HGR_07251</name>
</gene>
<evidence type="ECO:0000313" key="5">
    <source>
        <dbReference type="EMBL" id="EGI77090.1"/>
    </source>
</evidence>
<dbReference type="EMBL" id="AEGR01000052">
    <property type="protein sequence ID" value="EGI77090.1"/>
    <property type="molecule type" value="Genomic_DNA"/>
</dbReference>
<dbReference type="CDD" id="cd14657">
    <property type="entry name" value="Imelysin_IrpA-like"/>
    <property type="match status" value="1"/>
</dbReference>
<dbReference type="STRING" id="887062.HGR_07251"/>
<keyword evidence="2 3" id="KW-0732">Signal</keyword>
<keyword evidence="6" id="KW-1185">Reference proteome</keyword>
<dbReference type="InterPro" id="IPR038352">
    <property type="entry name" value="Imelysin_sf"/>
</dbReference>
<dbReference type="eggNOG" id="COG3487">
    <property type="taxonomic scope" value="Bacteria"/>
</dbReference>
<feature type="chain" id="PRO_5003296865" evidence="3">
    <location>
        <begin position="33"/>
        <end position="418"/>
    </location>
</feature>
<comment type="subcellular location">
    <subcellularLocation>
        <location evidence="1">Cell envelope</location>
    </subcellularLocation>
</comment>
<comment type="caution">
    <text evidence="5">The sequence shown here is derived from an EMBL/GenBank/DDBJ whole genome shotgun (WGS) entry which is preliminary data.</text>
</comment>
<dbReference type="InterPro" id="IPR018976">
    <property type="entry name" value="Imelysin-like"/>
</dbReference>
<sequence>MKFQARTQLWTLGASGAALVLAAGLSSLNAAAQTPAHTPAGKVETAAAPAAAVTAKTVVAHYATLVHANYEDTLLAALELQKSVRAFIAAPSQARLEAARKAWLDAREVYGQTEAFRFYGGPIDDEEGPEGRINAWPMDESYVDGVDGKPGSGLINDRKFKITKASLSEANEKDGEENIATGWHAIEFMLWGQDLDDNGPGQRAHTDFVDGKTPNADRRRLYLNVVTDLLIDDLRFLVQAWTPAKAGAKKNYRVTFEQGGSESVRKIIVGLGSLSRGELSGERMEVALNTQDQEDEHSCFSDNTHRDIVANATGIQNVWLGSYKRRPGAKGPQTLEGPSLRALVAAKDKALADRVTAQIAQSVADAERIPAPFDRAILDGSPGQPLIKKTIASLVEQSKLLVESASAIGITQLTLVEP</sequence>
<name>F3KSM1_9BURK</name>
<feature type="signal peptide" evidence="3">
    <location>
        <begin position="1"/>
        <end position="32"/>
    </location>
</feature>
<dbReference type="Proteomes" id="UP000016368">
    <property type="component" value="Unassembled WGS sequence"/>
</dbReference>
<protein>
    <submittedName>
        <fullName evidence="5">Iron-regulated protein A</fullName>
    </submittedName>
</protein>
<dbReference type="Gene3D" id="1.20.1420.20">
    <property type="entry name" value="M75 peptidase, HXXE motif"/>
    <property type="match status" value="1"/>
</dbReference>
<accession>F3KSM1</accession>
<proteinExistence type="predicted"/>